<dbReference type="EMBL" id="QQAW01000011">
    <property type="protein sequence ID" value="RDI36256.1"/>
    <property type="molecule type" value="Genomic_DNA"/>
</dbReference>
<comment type="caution">
    <text evidence="1">The sequence shown here is derived from an EMBL/GenBank/DDBJ whole genome shotgun (WGS) entry which is preliminary data.</text>
</comment>
<reference evidence="1 2" key="1">
    <citation type="submission" date="2018-07" db="EMBL/GenBank/DDBJ databases">
        <title>Genomic Encyclopedia of Type Strains, Phase IV (KMG-IV): sequencing the most valuable type-strain genomes for metagenomic binning, comparative biology and taxonomic classification.</title>
        <authorList>
            <person name="Goeker M."/>
        </authorList>
    </citation>
    <scope>NUCLEOTIDE SEQUENCE [LARGE SCALE GENOMIC DNA]</scope>
    <source>
        <strain evidence="1 2">DSM 5603</strain>
    </source>
</reference>
<evidence type="ECO:0000313" key="1">
    <source>
        <dbReference type="EMBL" id="RDI36256.1"/>
    </source>
</evidence>
<gene>
    <name evidence="1" type="ORF">C7453_11140</name>
</gene>
<sequence>MTGGRDRALRGTEMAGLLLPAHMGAHLDAPGGLGRRTCRQCRHHGVEGGDVVCRRYPPQVTVVLVPQGAPRVGQLAPQPFATFPPVVPEHVCGEFAPGGEGR</sequence>
<proteinExistence type="predicted"/>
<name>A0A370FZR4_GLULI</name>
<protein>
    <submittedName>
        <fullName evidence="1">Uncharacterized protein</fullName>
    </submittedName>
</protein>
<keyword evidence="2" id="KW-1185">Reference proteome</keyword>
<organism evidence="1 2">
    <name type="scientific">Gluconacetobacter liquefaciens</name>
    <name type="common">Acetobacter liquefaciens</name>
    <dbReference type="NCBI Taxonomy" id="89584"/>
    <lineage>
        <taxon>Bacteria</taxon>
        <taxon>Pseudomonadati</taxon>
        <taxon>Pseudomonadota</taxon>
        <taxon>Alphaproteobacteria</taxon>
        <taxon>Acetobacterales</taxon>
        <taxon>Acetobacteraceae</taxon>
        <taxon>Gluconacetobacter</taxon>
    </lineage>
</organism>
<accession>A0A370FZR4</accession>
<dbReference type="AlphaFoldDB" id="A0A370FZR4"/>
<evidence type="ECO:0000313" key="2">
    <source>
        <dbReference type="Proteomes" id="UP000254958"/>
    </source>
</evidence>
<dbReference type="Proteomes" id="UP000254958">
    <property type="component" value="Unassembled WGS sequence"/>
</dbReference>